<gene>
    <name evidence="2" type="ORF">CCR82_12430</name>
</gene>
<dbReference type="AlphaFoldDB" id="A0AAJ0UHB2"/>
<evidence type="ECO:0000313" key="3">
    <source>
        <dbReference type="Proteomes" id="UP001296967"/>
    </source>
</evidence>
<evidence type="ECO:0000259" key="1">
    <source>
        <dbReference type="Pfam" id="PF15919"/>
    </source>
</evidence>
<dbReference type="SUPFAM" id="SSF143100">
    <property type="entry name" value="TTHA1013/TTHA0281-like"/>
    <property type="match status" value="1"/>
</dbReference>
<dbReference type="PANTHER" id="PTHR34504:SF2">
    <property type="entry name" value="UPF0150 PROTEIN SSL0259"/>
    <property type="match status" value="1"/>
</dbReference>
<dbReference type="InterPro" id="IPR031807">
    <property type="entry name" value="HicB-like"/>
</dbReference>
<accession>A0AAJ0UHB2</accession>
<name>A0AAJ0UHB2_HALSE</name>
<dbReference type="InterPro" id="IPR035069">
    <property type="entry name" value="TTHA1013/TTHA0281-like"/>
</dbReference>
<dbReference type="Proteomes" id="UP001296967">
    <property type="component" value="Unassembled WGS sequence"/>
</dbReference>
<dbReference type="InterPro" id="IPR051404">
    <property type="entry name" value="TA_system_antitoxin"/>
</dbReference>
<dbReference type="Gene3D" id="3.30.160.250">
    <property type="match status" value="1"/>
</dbReference>
<reference evidence="2" key="2">
    <citation type="journal article" date="2020" name="Microorganisms">
        <title>Osmotic Adaptation and Compatible Solute Biosynthesis of Phototrophic Bacteria as Revealed from Genome Analyses.</title>
        <authorList>
            <person name="Imhoff J.F."/>
            <person name="Rahn T."/>
            <person name="Kunzel S."/>
            <person name="Keller A."/>
            <person name="Neulinger S.C."/>
        </authorList>
    </citation>
    <scope>NUCLEOTIDE SEQUENCE</scope>
    <source>
        <strain evidence="2">DSM 4395</strain>
    </source>
</reference>
<feature type="domain" description="HicB-like antitoxin of toxin-antitoxin system" evidence="1">
    <location>
        <begin position="10"/>
        <end position="66"/>
    </location>
</feature>
<protein>
    <submittedName>
        <fullName evidence="2">HicB family protein</fullName>
    </submittedName>
</protein>
<evidence type="ECO:0000313" key="2">
    <source>
        <dbReference type="EMBL" id="MBK5931298.1"/>
    </source>
</evidence>
<dbReference type="PANTHER" id="PTHR34504">
    <property type="entry name" value="ANTITOXIN HICB"/>
    <property type="match status" value="1"/>
</dbReference>
<organism evidence="2 3">
    <name type="scientific">Halochromatium salexigens</name>
    <name type="common">Chromatium salexigens</name>
    <dbReference type="NCBI Taxonomy" id="49447"/>
    <lineage>
        <taxon>Bacteria</taxon>
        <taxon>Pseudomonadati</taxon>
        <taxon>Pseudomonadota</taxon>
        <taxon>Gammaproteobacteria</taxon>
        <taxon>Chromatiales</taxon>
        <taxon>Chromatiaceae</taxon>
        <taxon>Halochromatium</taxon>
    </lineage>
</organism>
<dbReference type="EMBL" id="NHSF01000062">
    <property type="protein sequence ID" value="MBK5931298.1"/>
    <property type="molecule type" value="Genomic_DNA"/>
</dbReference>
<reference evidence="2" key="1">
    <citation type="submission" date="2017-05" db="EMBL/GenBank/DDBJ databases">
        <authorList>
            <person name="Imhoff J.F."/>
            <person name="Rahn T."/>
            <person name="Kuenzel S."/>
            <person name="Neulinger S.C."/>
        </authorList>
    </citation>
    <scope>NUCLEOTIDE SEQUENCE</scope>
    <source>
        <strain evidence="2">DSM 4395</strain>
    </source>
</reference>
<sequence length="78" mass="8602">MNPANKYLVEIFWSDEDEGFIAIAPDLPGCSAFGETQQEALHEMNFAMASWLEACANMNRSYPEPKAKPQGLTACLSC</sequence>
<keyword evidence="3" id="KW-1185">Reference proteome</keyword>
<comment type="caution">
    <text evidence="2">The sequence shown here is derived from an EMBL/GenBank/DDBJ whole genome shotgun (WGS) entry which is preliminary data.</text>
</comment>
<dbReference type="Pfam" id="PF15919">
    <property type="entry name" value="HicB_lk_antitox"/>
    <property type="match status" value="1"/>
</dbReference>
<dbReference type="RefSeq" id="WP_201246141.1">
    <property type="nucleotide sequence ID" value="NZ_NHSF01000062.1"/>
</dbReference>
<proteinExistence type="predicted"/>